<organism evidence="1 2">
    <name type="scientific">Vigna unguiculata</name>
    <name type="common">Cowpea</name>
    <dbReference type="NCBI Taxonomy" id="3917"/>
    <lineage>
        <taxon>Eukaryota</taxon>
        <taxon>Viridiplantae</taxon>
        <taxon>Streptophyta</taxon>
        <taxon>Embryophyta</taxon>
        <taxon>Tracheophyta</taxon>
        <taxon>Spermatophyta</taxon>
        <taxon>Magnoliopsida</taxon>
        <taxon>eudicotyledons</taxon>
        <taxon>Gunneridae</taxon>
        <taxon>Pentapetalae</taxon>
        <taxon>rosids</taxon>
        <taxon>fabids</taxon>
        <taxon>Fabales</taxon>
        <taxon>Fabaceae</taxon>
        <taxon>Papilionoideae</taxon>
        <taxon>50 kb inversion clade</taxon>
        <taxon>NPAAA clade</taxon>
        <taxon>indigoferoid/millettioid clade</taxon>
        <taxon>Phaseoleae</taxon>
        <taxon>Vigna</taxon>
    </lineage>
</organism>
<name>A0A4D6KNI6_VIGUN</name>
<evidence type="ECO:0000313" key="2">
    <source>
        <dbReference type="Proteomes" id="UP000501690"/>
    </source>
</evidence>
<evidence type="ECO:0000313" key="1">
    <source>
        <dbReference type="EMBL" id="QCD78230.1"/>
    </source>
</evidence>
<dbReference type="Proteomes" id="UP000501690">
    <property type="component" value="Linkage Group LG1"/>
</dbReference>
<dbReference type="EMBL" id="CP039345">
    <property type="protein sequence ID" value="QCD78230.1"/>
    <property type="molecule type" value="Genomic_DNA"/>
</dbReference>
<gene>
    <name evidence="1" type="ORF">DEO72_LG1g1862</name>
</gene>
<reference evidence="1 2" key="1">
    <citation type="submission" date="2019-04" db="EMBL/GenBank/DDBJ databases">
        <title>An improved genome assembly and genetic linkage map for asparagus bean, Vigna unguiculata ssp. sesquipedialis.</title>
        <authorList>
            <person name="Xia Q."/>
            <person name="Zhang R."/>
            <person name="Dong Y."/>
        </authorList>
    </citation>
    <scope>NUCLEOTIDE SEQUENCE [LARGE SCALE GENOMIC DNA]</scope>
    <source>
        <tissue evidence="1">Leaf</tissue>
    </source>
</reference>
<accession>A0A4D6KNI6</accession>
<keyword evidence="2" id="KW-1185">Reference proteome</keyword>
<proteinExistence type="predicted"/>
<sequence>MRAHRTRGHKGVFHCLYDAELLRSVVGQKVFIQEYEKLYLGKGKQALEFEKVDLVKDKNVLKEKAIEKSRVVYENQKRVAYLAIEVLSLREKLRIGAQSLREFSIHEFSIKRPLA</sequence>
<dbReference type="AlphaFoldDB" id="A0A4D6KNI6"/>
<protein>
    <submittedName>
        <fullName evidence="1">Uncharacterized protein</fullName>
    </submittedName>
</protein>